<evidence type="ECO:0000256" key="1">
    <source>
        <dbReference type="ARBA" id="ARBA00007274"/>
    </source>
</evidence>
<organism evidence="6 7">
    <name type="scientific">Candidatus Egerieisoma faecipullorum</name>
    <dbReference type="NCBI Taxonomy" id="2840963"/>
    <lineage>
        <taxon>Bacteria</taxon>
        <taxon>Bacillati</taxon>
        <taxon>Bacillota</taxon>
        <taxon>Clostridia</taxon>
        <taxon>Eubacteriales</taxon>
        <taxon>Clostridiaceae</taxon>
        <taxon>Clostridiaceae incertae sedis</taxon>
        <taxon>Candidatus Egerieisoma</taxon>
    </lineage>
</organism>
<evidence type="ECO:0000313" key="7">
    <source>
        <dbReference type="Proteomes" id="UP000824089"/>
    </source>
</evidence>
<feature type="domain" description="Nucleotidyl transferase" evidence="3">
    <location>
        <begin position="2"/>
        <end position="235"/>
    </location>
</feature>
<dbReference type="GO" id="GO:0016868">
    <property type="term" value="F:intramolecular phosphotransferase activity"/>
    <property type="evidence" value="ECO:0007669"/>
    <property type="project" value="InterPro"/>
</dbReference>
<dbReference type="SUPFAM" id="SSF51161">
    <property type="entry name" value="Trimeric LpxA-like enzymes"/>
    <property type="match status" value="1"/>
</dbReference>
<comment type="caution">
    <text evidence="6">The sequence shown here is derived from an EMBL/GenBank/DDBJ whole genome shotgun (WGS) entry which is preliminary data.</text>
</comment>
<dbReference type="GO" id="GO:0016740">
    <property type="term" value="F:transferase activity"/>
    <property type="evidence" value="ECO:0007669"/>
    <property type="project" value="UniProtKB-KW"/>
</dbReference>
<feature type="non-terminal residue" evidence="6">
    <location>
        <position position="607"/>
    </location>
</feature>
<dbReference type="InterPro" id="IPR016055">
    <property type="entry name" value="A-D-PHexomutase_a/b/a-I/II/III"/>
</dbReference>
<evidence type="ECO:0000259" key="3">
    <source>
        <dbReference type="Pfam" id="PF00483"/>
    </source>
</evidence>
<keyword evidence="6" id="KW-0808">Transferase</keyword>
<dbReference type="InterPro" id="IPR056729">
    <property type="entry name" value="GMPPB_C"/>
</dbReference>
<dbReference type="CDD" id="cd04181">
    <property type="entry name" value="NTP_transferase"/>
    <property type="match status" value="1"/>
</dbReference>
<dbReference type="PANTHER" id="PTHR22572">
    <property type="entry name" value="SUGAR-1-PHOSPHATE GUANYL TRANSFERASE"/>
    <property type="match status" value="1"/>
</dbReference>
<gene>
    <name evidence="6" type="ORF">IAD50_02230</name>
</gene>
<evidence type="ECO:0000313" key="6">
    <source>
        <dbReference type="EMBL" id="HIU29094.1"/>
    </source>
</evidence>
<name>A0A9D1L8N6_9CLOT</name>
<dbReference type="SUPFAM" id="SSF53738">
    <property type="entry name" value="Phosphoglucomutase, first 3 domains"/>
    <property type="match status" value="1"/>
</dbReference>
<dbReference type="EMBL" id="DVMM01000044">
    <property type="protein sequence ID" value="HIU29094.1"/>
    <property type="molecule type" value="Genomic_DNA"/>
</dbReference>
<evidence type="ECO:0000259" key="4">
    <source>
        <dbReference type="Pfam" id="PF02878"/>
    </source>
</evidence>
<reference evidence="6" key="1">
    <citation type="submission" date="2020-10" db="EMBL/GenBank/DDBJ databases">
        <authorList>
            <person name="Gilroy R."/>
        </authorList>
    </citation>
    <scope>NUCLEOTIDE SEQUENCE</scope>
    <source>
        <strain evidence="6">CHK195-4489</strain>
    </source>
</reference>
<dbReference type="Pfam" id="PF25087">
    <property type="entry name" value="GMPPB_C"/>
    <property type="match status" value="1"/>
</dbReference>
<dbReference type="InterPro" id="IPR005844">
    <property type="entry name" value="A-D-PHexomutase_a/b/a-I"/>
</dbReference>
<dbReference type="InterPro" id="IPR050486">
    <property type="entry name" value="Mannose-1P_guanyltransferase"/>
</dbReference>
<dbReference type="SUPFAM" id="SSF53448">
    <property type="entry name" value="Nucleotide-diphospho-sugar transferases"/>
    <property type="match status" value="1"/>
</dbReference>
<dbReference type="AlphaFoldDB" id="A0A9D1L8N6"/>
<dbReference type="Pfam" id="PF00483">
    <property type="entry name" value="NTP_transferase"/>
    <property type="match status" value="1"/>
</dbReference>
<feature type="domain" description="Alpha-D-phosphohexomutase alpha/beta/alpha" evidence="4">
    <location>
        <begin position="354"/>
        <end position="464"/>
    </location>
</feature>
<comment type="similarity">
    <text evidence="1">Belongs to the transferase hexapeptide repeat family.</text>
</comment>
<evidence type="ECO:0000259" key="5">
    <source>
        <dbReference type="Pfam" id="PF25087"/>
    </source>
</evidence>
<protein>
    <submittedName>
        <fullName evidence="6">NTP transferase domain-containing protein</fullName>
    </submittedName>
</protein>
<dbReference type="Pfam" id="PF02878">
    <property type="entry name" value="PGM_PMM_I"/>
    <property type="match status" value="1"/>
</dbReference>
<comment type="similarity">
    <text evidence="2">Belongs to the phosphohexose mutase family.</text>
</comment>
<dbReference type="InterPro" id="IPR005835">
    <property type="entry name" value="NTP_transferase_dom"/>
</dbReference>
<dbReference type="InterPro" id="IPR029044">
    <property type="entry name" value="Nucleotide-diphossugar_trans"/>
</dbReference>
<sequence length="607" mass="66336">MKAIIMAGGEGTRLRPITCRMPKPAVPVKDKPVILHIIGLLEQHGIYDIAITLKYLPGELKKIVESAISRGEIKADIRFCTETSPLGTAGSVKNCISECYDNSEEDFLVISGDAITDINLREMIDFHKKQGKMATIAVKAVDIPTEFGVVLTNKENMVTGFIEKPVWSEAVSNIVNTGIYIVTSKLMEFCPDEGACDFAKDVFAKIPDLSHNIAAFQTEAYWCDIGDIRSYRSVNLRGGGFIGENCSISDEADIRNSVICHGCSIGAGSVISDSVVMPNTVIGKHCKITECVLCSSVSIEDAVTAEDAVVGEKATIGHSTVIKKGTKIWDGANILPESMIHGVIREYGGSASSYSPEMVLRLGRAFGTFLGQHASALICADGSGSSCMISAGLQSALASVGIQVKVIETVPMPVIRWICRSGICDGAVYVSDNGESHIHFLNKFGDDLSKNERRKLKSVYDLEDFTRVDRNSIPVFEELSSPEDYYISALLDIFKCPHKNLNYIGRRFTKSQRYAAAAYITIKLFPDAPIFLAASESMAAEKIAEKFDRYVIRCGSKIGDIMSEMEKFMHIDGVYAEYLMFFDDLAFDLGLCCIDGFIAGELDTEIE</sequence>
<dbReference type="InterPro" id="IPR011004">
    <property type="entry name" value="Trimer_LpxA-like_sf"/>
</dbReference>
<reference evidence="6" key="2">
    <citation type="journal article" date="2021" name="PeerJ">
        <title>Extensive microbial diversity within the chicken gut microbiome revealed by metagenomics and culture.</title>
        <authorList>
            <person name="Gilroy R."/>
            <person name="Ravi A."/>
            <person name="Getino M."/>
            <person name="Pursley I."/>
            <person name="Horton D.L."/>
            <person name="Alikhan N.F."/>
            <person name="Baker D."/>
            <person name="Gharbi K."/>
            <person name="Hall N."/>
            <person name="Watson M."/>
            <person name="Adriaenssens E.M."/>
            <person name="Foster-Nyarko E."/>
            <person name="Jarju S."/>
            <person name="Secka A."/>
            <person name="Antonio M."/>
            <person name="Oren A."/>
            <person name="Chaudhuri R.R."/>
            <person name="La Ragione R."/>
            <person name="Hildebrand F."/>
            <person name="Pallen M.J."/>
        </authorList>
    </citation>
    <scope>NUCLEOTIDE SEQUENCE</scope>
    <source>
        <strain evidence="6">CHK195-4489</strain>
    </source>
</reference>
<dbReference type="Gene3D" id="3.90.550.10">
    <property type="entry name" value="Spore Coat Polysaccharide Biosynthesis Protein SpsA, Chain A"/>
    <property type="match status" value="1"/>
</dbReference>
<dbReference type="Proteomes" id="UP000824089">
    <property type="component" value="Unassembled WGS sequence"/>
</dbReference>
<dbReference type="GO" id="GO:0005975">
    <property type="term" value="P:carbohydrate metabolic process"/>
    <property type="evidence" value="ECO:0007669"/>
    <property type="project" value="InterPro"/>
</dbReference>
<feature type="domain" description="Mannose-1-phosphate guanyltransferase C-terminal" evidence="5">
    <location>
        <begin position="241"/>
        <end position="310"/>
    </location>
</feature>
<accession>A0A9D1L8N6</accession>
<proteinExistence type="inferred from homology"/>
<dbReference type="Gene3D" id="3.40.120.10">
    <property type="entry name" value="Alpha-D-Glucose-1,6-Bisphosphate, subunit A, domain 3"/>
    <property type="match status" value="1"/>
</dbReference>
<evidence type="ECO:0000256" key="2">
    <source>
        <dbReference type="ARBA" id="ARBA00010231"/>
    </source>
</evidence>
<dbReference type="Gene3D" id="2.160.10.10">
    <property type="entry name" value="Hexapeptide repeat proteins"/>
    <property type="match status" value="1"/>
</dbReference>